<keyword evidence="2" id="KW-1185">Reference proteome</keyword>
<evidence type="ECO:0000313" key="1">
    <source>
        <dbReference type="EMBL" id="MFC4873101.1"/>
    </source>
</evidence>
<evidence type="ECO:0008006" key="3">
    <source>
        <dbReference type="Google" id="ProtNLM"/>
    </source>
</evidence>
<dbReference type="InterPro" id="IPR038636">
    <property type="entry name" value="Wzi_sf"/>
</dbReference>
<dbReference type="Gene3D" id="2.40.160.130">
    <property type="entry name" value="Capsule assembly protein Wzi"/>
    <property type="match status" value="1"/>
</dbReference>
<protein>
    <recommendedName>
        <fullName evidence="3">Capsule assembly protein Wzi</fullName>
    </recommendedName>
</protein>
<dbReference type="RefSeq" id="WP_377065680.1">
    <property type="nucleotide sequence ID" value="NZ_JBHSJJ010000008.1"/>
</dbReference>
<evidence type="ECO:0000313" key="2">
    <source>
        <dbReference type="Proteomes" id="UP001595818"/>
    </source>
</evidence>
<comment type="caution">
    <text evidence="1">The sequence shown here is derived from an EMBL/GenBank/DDBJ whole genome shotgun (WGS) entry which is preliminary data.</text>
</comment>
<sequence length="556" mass="65490">MRLFFVLGLVILTGMVHVRAQSAYIPYNRDYYHLIDRYEILNGSFSGTFHTGTKPYRRDQLADFLKNFEENLFMESRSDLFNLRYLRQDSWEFHEEEAPVAKKSLGKNFYKTPSDFFYYRDSVFDVHVNPVIYFQGGVETGRDWRFRNTRGVEVRGSIDRKVGFYTFLTSTDLVYPGWVREYAVYNGAVPGEGFWKRYGNEGYSYFSAMAYVDFQATRHIHVQMGQDRNFIGEGYRSLILSDFSNPYMFLKVNTKVWKLDFTNLWAQMNADIIYERGFPTDGRYPQKWFSLHRLGMNLGKRLNIGLFESVMANRLDWNYLNPLIFYRWVEHQLGTPDKVMMGADLKWNLARNMQVYGQFVLDEFVFDEFFRITGRGSRRNKHGVQLGYKYINVAGINNLDWQLEYNQVRPFTYQEKFEYQSFSNYRTPLTHPLGANFREAVTIIRYQPIPRLSFQGTFMYQYFGTDPSQEDNYGGDVLKNRLDNSTALFGNYIGQGDKNHVAMGSVRSSYMLKHNLFLEFSQAIRALKRPAEDGMETTGFGQVSLRLNMARFDHHF</sequence>
<accession>A0ABV9T3P6</accession>
<dbReference type="Proteomes" id="UP001595818">
    <property type="component" value="Unassembled WGS sequence"/>
</dbReference>
<proteinExistence type="predicted"/>
<reference evidence="2" key="1">
    <citation type="journal article" date="2019" name="Int. J. Syst. Evol. Microbiol.">
        <title>The Global Catalogue of Microorganisms (GCM) 10K type strain sequencing project: providing services to taxonomists for standard genome sequencing and annotation.</title>
        <authorList>
            <consortium name="The Broad Institute Genomics Platform"/>
            <consortium name="The Broad Institute Genome Sequencing Center for Infectious Disease"/>
            <person name="Wu L."/>
            <person name="Ma J."/>
        </authorList>
    </citation>
    <scope>NUCLEOTIDE SEQUENCE [LARGE SCALE GENOMIC DNA]</scope>
    <source>
        <strain evidence="2">CGMCC 4.7466</strain>
    </source>
</reference>
<name>A0ABV9T3P6_9BACT</name>
<dbReference type="EMBL" id="JBHSJJ010000008">
    <property type="protein sequence ID" value="MFC4873101.1"/>
    <property type="molecule type" value="Genomic_DNA"/>
</dbReference>
<organism evidence="1 2">
    <name type="scientific">Negadavirga shengliensis</name>
    <dbReference type="NCBI Taxonomy" id="1389218"/>
    <lineage>
        <taxon>Bacteria</taxon>
        <taxon>Pseudomonadati</taxon>
        <taxon>Bacteroidota</taxon>
        <taxon>Cytophagia</taxon>
        <taxon>Cytophagales</taxon>
        <taxon>Cyclobacteriaceae</taxon>
        <taxon>Negadavirga</taxon>
    </lineage>
</organism>
<gene>
    <name evidence="1" type="ORF">ACFPFU_15490</name>
</gene>